<comment type="caution">
    <text evidence="1">The sequence shown here is derived from an EMBL/GenBank/DDBJ whole genome shotgun (WGS) entry which is preliminary data.</text>
</comment>
<name>A0ABQ7HHJ4_GEOSE</name>
<dbReference type="EMBL" id="LUCS01000018">
    <property type="protein sequence ID" value="KAF6511654.1"/>
    <property type="molecule type" value="Genomic_DNA"/>
</dbReference>
<evidence type="ECO:0008006" key="3">
    <source>
        <dbReference type="Google" id="ProtNLM"/>
    </source>
</evidence>
<evidence type="ECO:0000313" key="2">
    <source>
        <dbReference type="Proteomes" id="UP000773850"/>
    </source>
</evidence>
<gene>
    <name evidence="1" type="ORF">GS8_1230</name>
</gene>
<organism evidence="1 2">
    <name type="scientific">Geobacillus stearothermophilus</name>
    <name type="common">Bacillus stearothermophilus</name>
    <dbReference type="NCBI Taxonomy" id="1422"/>
    <lineage>
        <taxon>Bacteria</taxon>
        <taxon>Bacillati</taxon>
        <taxon>Bacillota</taxon>
        <taxon>Bacilli</taxon>
        <taxon>Bacillales</taxon>
        <taxon>Anoxybacillaceae</taxon>
        <taxon>Geobacillus</taxon>
    </lineage>
</organism>
<keyword evidence="2" id="KW-1185">Reference proteome</keyword>
<proteinExistence type="predicted"/>
<sequence length="37" mass="4488">MTVVVLPLAAKQLFFWWDFRRFHYIMETRSSVLGVNE</sequence>
<dbReference type="Proteomes" id="UP000773850">
    <property type="component" value="Unassembled WGS sequence"/>
</dbReference>
<protein>
    <recommendedName>
        <fullName evidence="3">EXS domain-containing protein</fullName>
    </recommendedName>
</protein>
<accession>A0ABQ7HHJ4</accession>
<reference evidence="1 2" key="1">
    <citation type="submission" date="2016-03" db="EMBL/GenBank/DDBJ databases">
        <title>Spore heat resistance.</title>
        <authorList>
            <person name="Boekhorst J."/>
            <person name="Berendsen E.M."/>
            <person name="Wells-Bennik M.H."/>
            <person name="Kuipers O.P."/>
        </authorList>
    </citation>
    <scope>NUCLEOTIDE SEQUENCE [LARGE SCALE GENOMIC DNA]</scope>
    <source>
        <strain evidence="1 2">GS8</strain>
    </source>
</reference>
<evidence type="ECO:0000313" key="1">
    <source>
        <dbReference type="EMBL" id="KAF6511654.1"/>
    </source>
</evidence>